<name>A0A8T0J6B7_CERPU</name>
<proteinExistence type="predicted"/>
<feature type="compositionally biased region" description="Basic and acidic residues" evidence="1">
    <location>
        <begin position="199"/>
        <end position="208"/>
    </location>
</feature>
<dbReference type="AlphaFoldDB" id="A0A8T0J6B7"/>
<organism evidence="2 3">
    <name type="scientific">Ceratodon purpureus</name>
    <name type="common">Fire moss</name>
    <name type="synonym">Dicranum purpureum</name>
    <dbReference type="NCBI Taxonomy" id="3225"/>
    <lineage>
        <taxon>Eukaryota</taxon>
        <taxon>Viridiplantae</taxon>
        <taxon>Streptophyta</taxon>
        <taxon>Embryophyta</taxon>
        <taxon>Bryophyta</taxon>
        <taxon>Bryophytina</taxon>
        <taxon>Bryopsida</taxon>
        <taxon>Dicranidae</taxon>
        <taxon>Pseudoditrichales</taxon>
        <taxon>Ditrichaceae</taxon>
        <taxon>Ceratodon</taxon>
    </lineage>
</organism>
<evidence type="ECO:0000313" key="2">
    <source>
        <dbReference type="EMBL" id="KAG0590762.1"/>
    </source>
</evidence>
<protein>
    <submittedName>
        <fullName evidence="2">Uncharacterized protein</fullName>
    </submittedName>
</protein>
<gene>
    <name evidence="2" type="ORF">KC19_1G124500</name>
</gene>
<sequence>MASMSAVVSVAAMPAASLRKDMESSVRSSSSTHVLMGLKKGGVVSTRQSGVARASASEQEGQSWNVTKSAAAAAAIALVLSASPVQAKDDNAFLKFPDNAAGEASRNILGDAKKKADESFAEAQKTGKETTGQAASAGEAQPAISQVDPNADEASDSIGDAIAARADAAADLAPGTGQQNGKTGVNPIAKAFATPTRGLGDKEGENEARAGNLLAKKDDLPGNDQTYRQNTGISEGIYNAFKSAGEGRDAGVGTKPQ</sequence>
<evidence type="ECO:0000313" key="3">
    <source>
        <dbReference type="Proteomes" id="UP000822688"/>
    </source>
</evidence>
<keyword evidence="3" id="KW-1185">Reference proteome</keyword>
<accession>A0A8T0J6B7</accession>
<feature type="region of interest" description="Disordered" evidence="1">
    <location>
        <begin position="194"/>
        <end position="233"/>
    </location>
</feature>
<feature type="region of interest" description="Disordered" evidence="1">
    <location>
        <begin position="112"/>
        <end position="154"/>
    </location>
</feature>
<evidence type="ECO:0000256" key="1">
    <source>
        <dbReference type="SAM" id="MobiDB-lite"/>
    </source>
</evidence>
<dbReference type="Proteomes" id="UP000822688">
    <property type="component" value="Chromosome 1"/>
</dbReference>
<dbReference type="EMBL" id="CM026421">
    <property type="protein sequence ID" value="KAG0590762.1"/>
    <property type="molecule type" value="Genomic_DNA"/>
</dbReference>
<feature type="compositionally biased region" description="Polar residues" evidence="1">
    <location>
        <begin position="223"/>
        <end position="233"/>
    </location>
</feature>
<comment type="caution">
    <text evidence="2">The sequence shown here is derived from an EMBL/GenBank/DDBJ whole genome shotgun (WGS) entry which is preliminary data.</text>
</comment>
<reference evidence="2" key="1">
    <citation type="submission" date="2020-06" db="EMBL/GenBank/DDBJ databases">
        <title>WGS assembly of Ceratodon purpureus strain R40.</title>
        <authorList>
            <person name="Carey S.B."/>
            <person name="Jenkins J."/>
            <person name="Shu S."/>
            <person name="Lovell J.T."/>
            <person name="Sreedasyam A."/>
            <person name="Maumus F."/>
            <person name="Tiley G.P."/>
            <person name="Fernandez-Pozo N."/>
            <person name="Barry K."/>
            <person name="Chen C."/>
            <person name="Wang M."/>
            <person name="Lipzen A."/>
            <person name="Daum C."/>
            <person name="Saski C.A."/>
            <person name="Payton A.C."/>
            <person name="Mcbreen J.C."/>
            <person name="Conrad R.E."/>
            <person name="Kollar L.M."/>
            <person name="Olsson S."/>
            <person name="Huttunen S."/>
            <person name="Landis J.B."/>
            <person name="Wickett N.J."/>
            <person name="Johnson M.G."/>
            <person name="Rensing S.A."/>
            <person name="Grimwood J."/>
            <person name="Schmutz J."/>
            <person name="Mcdaniel S.F."/>
        </authorList>
    </citation>
    <scope>NUCLEOTIDE SEQUENCE</scope>
    <source>
        <strain evidence="2">R40</strain>
    </source>
</reference>